<dbReference type="OrthoDB" id="10251048at2759"/>
<reference evidence="2 3" key="1">
    <citation type="journal article" date="2018" name="Proc. Natl. Acad. Sci. U.S.A.">
        <title>Linking secondary metabolites to gene clusters through genome sequencing of six diverse Aspergillus species.</title>
        <authorList>
            <person name="Kaerboelling I."/>
            <person name="Vesth T.C."/>
            <person name="Frisvad J.C."/>
            <person name="Nybo J.L."/>
            <person name="Theobald S."/>
            <person name="Kuo A."/>
            <person name="Bowyer P."/>
            <person name="Matsuda Y."/>
            <person name="Mondo S."/>
            <person name="Lyhne E.K."/>
            <person name="Kogle M.E."/>
            <person name="Clum A."/>
            <person name="Lipzen A."/>
            <person name="Salamov A."/>
            <person name="Ngan C.Y."/>
            <person name="Daum C."/>
            <person name="Chiniquy J."/>
            <person name="Barry K."/>
            <person name="LaButti K."/>
            <person name="Haridas S."/>
            <person name="Simmons B.A."/>
            <person name="Magnuson J.K."/>
            <person name="Mortensen U.H."/>
            <person name="Larsen T.O."/>
            <person name="Grigoriev I.V."/>
            <person name="Baker S.E."/>
            <person name="Andersen M.R."/>
        </authorList>
    </citation>
    <scope>NUCLEOTIDE SEQUENCE [LARGE SCALE GENOMIC DNA]</scope>
    <source>
        <strain evidence="2 3">IBT 24754</strain>
    </source>
</reference>
<dbReference type="GeneID" id="63816054"/>
<protein>
    <submittedName>
        <fullName evidence="2">Uncharacterized protein</fullName>
    </submittedName>
</protein>
<dbReference type="EMBL" id="MSFN02000001">
    <property type="protein sequence ID" value="PTU25147.1"/>
    <property type="molecule type" value="Genomic_DNA"/>
</dbReference>
<comment type="caution">
    <text evidence="2">The sequence shown here is derived from an EMBL/GenBank/DDBJ whole genome shotgun (WGS) entry which is preliminary data.</text>
</comment>
<accession>A0A2T5M9E4</accession>
<gene>
    <name evidence="2" type="ORF">P175DRAFT_0520955</name>
</gene>
<evidence type="ECO:0000256" key="1">
    <source>
        <dbReference type="SAM" id="MobiDB-lite"/>
    </source>
</evidence>
<feature type="compositionally biased region" description="Polar residues" evidence="1">
    <location>
        <begin position="414"/>
        <end position="441"/>
    </location>
</feature>
<dbReference type="VEuPathDB" id="FungiDB:P175DRAFT_0520955"/>
<proteinExistence type="predicted"/>
<feature type="region of interest" description="Disordered" evidence="1">
    <location>
        <begin position="472"/>
        <end position="600"/>
    </location>
</feature>
<feature type="compositionally biased region" description="Polar residues" evidence="1">
    <location>
        <begin position="472"/>
        <end position="503"/>
    </location>
</feature>
<feature type="region of interest" description="Disordered" evidence="1">
    <location>
        <begin position="122"/>
        <end position="152"/>
    </location>
</feature>
<evidence type="ECO:0000313" key="3">
    <source>
        <dbReference type="Proteomes" id="UP000244073"/>
    </source>
</evidence>
<feature type="compositionally biased region" description="Polar residues" evidence="1">
    <location>
        <begin position="125"/>
        <end position="136"/>
    </location>
</feature>
<feature type="compositionally biased region" description="Basic and acidic residues" evidence="1">
    <location>
        <begin position="547"/>
        <end position="561"/>
    </location>
</feature>
<feature type="region of interest" description="Disordered" evidence="1">
    <location>
        <begin position="414"/>
        <end position="450"/>
    </location>
</feature>
<name>A0A2T5M9E4_9EURO</name>
<dbReference type="AlphaFoldDB" id="A0A2T5M9E4"/>
<sequence length="738" mass="82020">MSSKPLVNPFTRRYNAQSRSPLDTFYDVSPQKVLIEGSGLVNTEQATPGSEWKREEELEYNLLKPPQEILYLVSPSPSPSRHISDVSYTPTPLKRIDRLFSSPTSFDDAFTNSHYQPTDAFRSASMASQRLSSRPQGHSVAGRNLGSPFCSQELHDNQDLASSQPVSLIQLYNKTHSSRNKTGKSLKPPRLGCPAEMVAGSTTFPEIEQNKPSEDFTLGGNTEYSTPISRTHSLGHPWDYATGDRDNNQGQACYRSPDGSHLQKNPLIYANFHTSPFTREAGCISESPFLKRTDEPYPDHSSWPADITSASNNLPINAPQSRSYTQSHHLRKEYMPASSLHLYTASFDRPYDKSPYEAFCLRYRNNRTDIPEINSGLRPYSELHNEQYAGNTTIRSEPTLPTLVRERLPNFETNVCPTVPRTTHTSAPSLSQAFSSPQNVRASGRDLKSDLRNRTLKEEICAILDNMNAASQSNPKHTLASQKRVSIGSKSSIGHDNQQSSISLGRASWAPGNPETRRIKTKRGGGSSHWIHSEKGSFELPGPPSLERPDPGTKISEDRTHMSPHCNLGDLPERSATPASRIIKPPPGLPGQPRKITSGTGLCDQSAVIKETRIDDTNVWFHRDGRGEDLLRHHIADIAENYVDKGERIGGETLSTQNNTTTKRTILLLGNVIANLHSYVSGDRQNQAANFANFGLVGPRYCERSLAGQRSYFDRDPTVDHWNISMDPASPNYDSDPD</sequence>
<evidence type="ECO:0000313" key="2">
    <source>
        <dbReference type="EMBL" id="PTU25147.1"/>
    </source>
</evidence>
<organism evidence="2 3">
    <name type="scientific">Aspergillus ochraceoroseus IBT 24754</name>
    <dbReference type="NCBI Taxonomy" id="1392256"/>
    <lineage>
        <taxon>Eukaryota</taxon>
        <taxon>Fungi</taxon>
        <taxon>Dikarya</taxon>
        <taxon>Ascomycota</taxon>
        <taxon>Pezizomycotina</taxon>
        <taxon>Eurotiomycetes</taxon>
        <taxon>Eurotiomycetidae</taxon>
        <taxon>Eurotiales</taxon>
        <taxon>Aspergillaceae</taxon>
        <taxon>Aspergillus</taxon>
        <taxon>Aspergillus subgen. Nidulantes</taxon>
    </lineage>
</organism>
<dbReference type="RefSeq" id="XP_040756539.1">
    <property type="nucleotide sequence ID" value="XM_040899172.1"/>
</dbReference>
<dbReference type="Proteomes" id="UP000244073">
    <property type="component" value="Unassembled WGS sequence"/>
</dbReference>